<dbReference type="OrthoDB" id="5994822at2"/>
<evidence type="ECO:0000313" key="3">
    <source>
        <dbReference type="Proteomes" id="UP000032545"/>
    </source>
</evidence>
<dbReference type="PATRIC" id="fig|1502723.3.peg.1016"/>
<dbReference type="NCBIfam" id="TIGR03696">
    <property type="entry name" value="Rhs_assc_core"/>
    <property type="match status" value="1"/>
</dbReference>
<organism evidence="2 3">
    <name type="scientific">Frankia torreyi</name>
    <dbReference type="NCBI Taxonomy" id="1856"/>
    <lineage>
        <taxon>Bacteria</taxon>
        <taxon>Bacillati</taxon>
        <taxon>Actinomycetota</taxon>
        <taxon>Actinomycetes</taxon>
        <taxon>Frankiales</taxon>
        <taxon>Frankiaceae</taxon>
        <taxon>Frankia</taxon>
    </lineage>
</organism>
<dbReference type="AlphaFoldDB" id="A0A0D8B5L1"/>
<protein>
    <submittedName>
        <fullName evidence="2">RHS repeat-associated core domain</fullName>
    </submittedName>
</protein>
<proteinExistence type="predicted"/>
<name>A0A0D8B5L1_9ACTN</name>
<reference evidence="3" key="1">
    <citation type="submission" date="2015-02" db="EMBL/GenBank/DDBJ databases">
        <title>Draft Genome of Frankia sp. CpI1-S.</title>
        <authorList>
            <person name="Oshone R.T."/>
            <person name="Ngom M."/>
            <person name="Ghodhbane-Gtari F."/>
            <person name="Gtari M."/>
            <person name="Morris K."/>
            <person name="Thomas K."/>
            <person name="Sen A."/>
            <person name="Tisa L.S."/>
        </authorList>
    </citation>
    <scope>NUCLEOTIDE SEQUENCE [LARGE SCALE GENOMIC DNA]</scope>
    <source>
        <strain evidence="3">CpI1-S</strain>
    </source>
</reference>
<keyword evidence="3" id="KW-1185">Reference proteome</keyword>
<evidence type="ECO:0000256" key="1">
    <source>
        <dbReference type="SAM" id="MobiDB-lite"/>
    </source>
</evidence>
<dbReference type="RefSeq" id="WP_082122381.1">
    <property type="nucleotide sequence ID" value="NZ_JYFN01000113.1"/>
</dbReference>
<feature type="region of interest" description="Disordered" evidence="1">
    <location>
        <begin position="1"/>
        <end position="26"/>
    </location>
</feature>
<accession>A0A0D8B5L1</accession>
<evidence type="ECO:0000313" key="2">
    <source>
        <dbReference type="EMBL" id="KJE19385.1"/>
    </source>
</evidence>
<dbReference type="EMBL" id="JYFN01000113">
    <property type="protein sequence ID" value="KJE19385.1"/>
    <property type="molecule type" value="Genomic_DNA"/>
</dbReference>
<dbReference type="Proteomes" id="UP000032545">
    <property type="component" value="Unassembled WGS sequence"/>
</dbReference>
<gene>
    <name evidence="2" type="ORF">FF36_06328</name>
</gene>
<comment type="caution">
    <text evidence="2">The sequence shown here is derived from an EMBL/GenBank/DDBJ whole genome shotgun (WGS) entry which is preliminary data.</text>
</comment>
<dbReference type="InterPro" id="IPR022385">
    <property type="entry name" value="Rhs_assc_core"/>
</dbReference>
<dbReference type="Gene3D" id="2.180.10.10">
    <property type="entry name" value="RHS repeat-associated core"/>
    <property type="match status" value="1"/>
</dbReference>
<sequence length="155" mass="17289">MLQKSSQRSCLAPGTGLRGRGPADEPIPTTAYPRYGWLGAQQRSHDTLAGLTLMGVRLYNPYTAGFLSTDPVLGGSANPYDYAYQDPYNKLDLDGNACAWFAWKYLCAPNPFRPVRRVARWGCATYWGIIGWGYIAGRYLGNYFWPAFGYTVYCG</sequence>
<reference evidence="2 3" key="2">
    <citation type="journal article" date="2016" name="Genome Announc.">
        <title>Permanent Draft Genome Sequences for Two Variants of Frankia sp. Strain CpI1, the First Frankia Strain Isolated from Root Nodules of Comptonia peregrina.</title>
        <authorList>
            <person name="Oshone R."/>
            <person name="Hurst S.G.IV."/>
            <person name="Abebe-Akele F."/>
            <person name="Simpson S."/>
            <person name="Morris K."/>
            <person name="Thomas W.K."/>
            <person name="Tisa L.S."/>
        </authorList>
    </citation>
    <scope>NUCLEOTIDE SEQUENCE [LARGE SCALE GENOMIC DNA]</scope>
    <source>
        <strain evidence="3">CpI1-S</strain>
    </source>
</reference>